<dbReference type="CDD" id="cd13999">
    <property type="entry name" value="STKc_MAP3K-like"/>
    <property type="match status" value="1"/>
</dbReference>
<dbReference type="EMBL" id="JAEHOE010000130">
    <property type="protein sequence ID" value="KAG2485388.1"/>
    <property type="molecule type" value="Genomic_DNA"/>
</dbReference>
<keyword evidence="6" id="KW-0732">Signal</keyword>
<feature type="region of interest" description="Disordered" evidence="4">
    <location>
        <begin position="157"/>
        <end position="208"/>
    </location>
</feature>
<dbReference type="PROSITE" id="PS00108">
    <property type="entry name" value="PROTEIN_KINASE_ST"/>
    <property type="match status" value="1"/>
</dbReference>
<protein>
    <recommendedName>
        <fullName evidence="7">Protein kinase domain-containing protein</fullName>
    </recommendedName>
</protein>
<feature type="compositionally biased region" description="Basic and acidic residues" evidence="4">
    <location>
        <begin position="347"/>
        <end position="360"/>
    </location>
</feature>
<feature type="region of interest" description="Disordered" evidence="4">
    <location>
        <begin position="781"/>
        <end position="914"/>
    </location>
</feature>
<feature type="compositionally biased region" description="Pro residues" evidence="4">
    <location>
        <begin position="284"/>
        <end position="297"/>
    </location>
</feature>
<dbReference type="SUPFAM" id="SSF56112">
    <property type="entry name" value="Protein kinase-like (PK-like)"/>
    <property type="match status" value="1"/>
</dbReference>
<feature type="compositionally biased region" description="Pro residues" evidence="4">
    <location>
        <begin position="178"/>
        <end position="203"/>
    </location>
</feature>
<keyword evidence="3" id="KW-0067">ATP-binding</keyword>
<feature type="compositionally biased region" description="Low complexity" evidence="4">
    <location>
        <begin position="855"/>
        <end position="914"/>
    </location>
</feature>
<evidence type="ECO:0000256" key="3">
    <source>
        <dbReference type="ARBA" id="ARBA00022840"/>
    </source>
</evidence>
<dbReference type="Proteomes" id="UP000612055">
    <property type="component" value="Unassembled WGS sequence"/>
</dbReference>
<dbReference type="InterPro" id="IPR008271">
    <property type="entry name" value="Ser/Thr_kinase_AS"/>
</dbReference>
<feature type="chain" id="PRO_5032985330" description="Protein kinase domain-containing protein" evidence="6">
    <location>
        <begin position="30"/>
        <end position="914"/>
    </location>
</feature>
<keyword evidence="5" id="KW-0472">Membrane</keyword>
<proteinExistence type="predicted"/>
<evidence type="ECO:0000256" key="5">
    <source>
        <dbReference type="SAM" id="Phobius"/>
    </source>
</evidence>
<evidence type="ECO:0000259" key="7">
    <source>
        <dbReference type="PROSITE" id="PS50011"/>
    </source>
</evidence>
<keyword evidence="5" id="KW-0812">Transmembrane</keyword>
<keyword evidence="1" id="KW-0597">Phosphoprotein</keyword>
<feature type="compositionally biased region" description="Low complexity" evidence="4">
    <location>
        <begin position="804"/>
        <end position="828"/>
    </location>
</feature>
<dbReference type="InterPro" id="IPR000719">
    <property type="entry name" value="Prot_kinase_dom"/>
</dbReference>
<dbReference type="InterPro" id="IPR011009">
    <property type="entry name" value="Kinase-like_dom_sf"/>
</dbReference>
<dbReference type="Gene3D" id="1.10.510.10">
    <property type="entry name" value="Transferase(Phosphotransferase) domain 1"/>
    <property type="match status" value="1"/>
</dbReference>
<dbReference type="InterPro" id="IPR049328">
    <property type="entry name" value="TM_ErbB1"/>
</dbReference>
<evidence type="ECO:0000256" key="4">
    <source>
        <dbReference type="SAM" id="MobiDB-lite"/>
    </source>
</evidence>
<dbReference type="InterPro" id="IPR051681">
    <property type="entry name" value="Ser/Thr_Kinases-Pseudokinases"/>
</dbReference>
<evidence type="ECO:0000256" key="1">
    <source>
        <dbReference type="ARBA" id="ARBA00022553"/>
    </source>
</evidence>
<feature type="region of interest" description="Disordered" evidence="4">
    <location>
        <begin position="284"/>
        <end position="311"/>
    </location>
</feature>
<comment type="caution">
    <text evidence="8">The sequence shown here is derived from an EMBL/GenBank/DDBJ whole genome shotgun (WGS) entry which is preliminary data.</text>
</comment>
<evidence type="ECO:0000313" key="9">
    <source>
        <dbReference type="Proteomes" id="UP000612055"/>
    </source>
</evidence>
<dbReference type="AlphaFoldDB" id="A0A835XJS0"/>
<dbReference type="PANTHER" id="PTHR44329:SF214">
    <property type="entry name" value="PROTEIN KINASE DOMAIN-CONTAINING PROTEIN"/>
    <property type="match status" value="1"/>
</dbReference>
<dbReference type="SMART" id="SM00220">
    <property type="entry name" value="S_TKc"/>
    <property type="match status" value="1"/>
</dbReference>
<evidence type="ECO:0000313" key="8">
    <source>
        <dbReference type="EMBL" id="KAG2485388.1"/>
    </source>
</evidence>
<evidence type="ECO:0000256" key="6">
    <source>
        <dbReference type="SAM" id="SignalP"/>
    </source>
</evidence>
<dbReference type="GO" id="GO:0005524">
    <property type="term" value="F:ATP binding"/>
    <property type="evidence" value="ECO:0007669"/>
    <property type="project" value="UniProtKB-KW"/>
</dbReference>
<evidence type="ECO:0000256" key="2">
    <source>
        <dbReference type="ARBA" id="ARBA00022741"/>
    </source>
</evidence>
<feature type="compositionally biased region" description="Low complexity" evidence="4">
    <location>
        <begin position="298"/>
        <end position="311"/>
    </location>
</feature>
<keyword evidence="5" id="KW-1133">Transmembrane helix</keyword>
<dbReference type="GO" id="GO:0004674">
    <property type="term" value="F:protein serine/threonine kinase activity"/>
    <property type="evidence" value="ECO:0007669"/>
    <property type="project" value="TreeGrafter"/>
</dbReference>
<reference evidence="8" key="1">
    <citation type="journal article" date="2020" name="bioRxiv">
        <title>Comparative genomics of Chlamydomonas.</title>
        <authorList>
            <person name="Craig R.J."/>
            <person name="Hasan A.R."/>
            <person name="Ness R.W."/>
            <person name="Keightley P.D."/>
        </authorList>
    </citation>
    <scope>NUCLEOTIDE SEQUENCE</scope>
    <source>
        <strain evidence="8">CCAP 11/70</strain>
    </source>
</reference>
<keyword evidence="2" id="KW-0547">Nucleotide-binding</keyword>
<gene>
    <name evidence="8" type="ORF">HYH03_015874</name>
</gene>
<dbReference type="Pfam" id="PF21314">
    <property type="entry name" value="TM_ErbB1"/>
    <property type="match status" value="1"/>
</dbReference>
<dbReference type="PANTHER" id="PTHR44329">
    <property type="entry name" value="SERINE/THREONINE-PROTEIN KINASE TNNI3K-RELATED"/>
    <property type="match status" value="1"/>
</dbReference>
<feature type="transmembrane region" description="Helical" evidence="5">
    <location>
        <begin position="314"/>
        <end position="337"/>
    </location>
</feature>
<feature type="compositionally biased region" description="Polar residues" evidence="4">
    <location>
        <begin position="404"/>
        <end position="414"/>
    </location>
</feature>
<sequence length="914" mass="94357">MESLRDQRWAWSFGWACLAVVLLANPIGAQNPGSSPAVSVSDTVVVYNSRELADALANDSVRVAQLANATFNMTDADWDNYTVPVNRTTNLTITGAPGPSESWPVLGLGFVKGKIRLEGAAVLILHTDAGAMVLMQDAVLMLRICVPRTIQGEIMSSIPRPANLPGTQISISTSPGSSSPPSPPWPSGAPFAPTSPPSPPAPPACTNDTNAPPVRRCWPDQGVYVDVAVAGFDIDAFGRATATKYELYMLRVPYLCEKQMTDECVSALGPLGCFLYMFPRTPITGPPTSPSPSPRPTSAPEGGSKSSSSSSLPAIVGGVVGGVVALAAISLVVLLFVRRKRIQEETERKKAYEETNRLNRETGGTGASGAAMAGPNGKHGSPPVSSNGPPSANAAIKAAGGTGSTPQTGSLQQQSAGRNIITLPSGVGTCVLSSTDVDASSPLVIVTPFTPHRSDLKLDVQCDTEVKLLPVIRGKGSYGRVVEGLYGGQRVAVKLVVDVDEWSGPTDSLVSSFAQEVEVLGRCQHPNIVRLLAACLKPPRLCLVMELMDTSLERMVHGRPGELMQLPTVLHVAADIARGLAYLHPTIVHRDLKPGNVLLSNTDSIRPIAKLTDFGLSRLRSTVLVTRHPEAGTPAYMAPEAFDASNYVITHKADIYALGVILWEMLTGSVPWEGCSMVAIAYSITVRHHRLPLSKLDANRCPPKLRKLIHQCWDPDPQRRPAAAELVKQLTLVLQLVHGESEAAPTSNGSSQRSNANFSTDNPRHVAAAMAGAAPMAAKDILSGGANSGQKPPGRMGSGGAGLPPAAIANSGSNAGAPTDGGSSLSSRAGGGTAPVSAVGPDGPARASPSDGKPSPLQAQAGSGQAPAPAAAAPAAAAVPAAPTSAEASSGTAAVGAAASPSPAAPVLVSQSDG</sequence>
<name>A0A835XJS0_9CHLO</name>
<dbReference type="Pfam" id="PF00069">
    <property type="entry name" value="Pkinase"/>
    <property type="match status" value="1"/>
</dbReference>
<feature type="compositionally biased region" description="Low complexity" evidence="4">
    <location>
        <begin position="368"/>
        <end position="395"/>
    </location>
</feature>
<keyword evidence="9" id="KW-1185">Reference proteome</keyword>
<dbReference type="PROSITE" id="PS50011">
    <property type="entry name" value="PROTEIN_KINASE_DOM"/>
    <property type="match status" value="1"/>
</dbReference>
<feature type="signal peptide" evidence="6">
    <location>
        <begin position="1"/>
        <end position="29"/>
    </location>
</feature>
<feature type="region of interest" description="Disordered" evidence="4">
    <location>
        <begin position="347"/>
        <end position="414"/>
    </location>
</feature>
<accession>A0A835XJS0</accession>
<dbReference type="Gene3D" id="3.30.200.20">
    <property type="entry name" value="Phosphorylase Kinase, domain 1"/>
    <property type="match status" value="1"/>
</dbReference>
<feature type="domain" description="Protein kinase" evidence="7">
    <location>
        <begin position="467"/>
        <end position="732"/>
    </location>
</feature>
<dbReference type="OrthoDB" id="339325at2759"/>
<organism evidence="8 9">
    <name type="scientific">Edaphochlamys debaryana</name>
    <dbReference type="NCBI Taxonomy" id="47281"/>
    <lineage>
        <taxon>Eukaryota</taxon>
        <taxon>Viridiplantae</taxon>
        <taxon>Chlorophyta</taxon>
        <taxon>core chlorophytes</taxon>
        <taxon>Chlorophyceae</taxon>
        <taxon>CS clade</taxon>
        <taxon>Chlamydomonadales</taxon>
        <taxon>Chlamydomonadales incertae sedis</taxon>
        <taxon>Edaphochlamys</taxon>
    </lineage>
</organism>